<sequence>MLAATYLINRLPTPTLDWKSPYELLHHKPPTYSHLHVFGCLCFASNAQPSKQKLDPRAYRCVFLGYSHSHKAYKVYDLDSHMMFHSRDVTFRETVFPFASIPPLTDNIPLPVPFIDTDEPSLASPTLLIHDTSSPQQRTSIPTPTVCVPPPRRSKRAVTKPIWHKDYVCQCTSYASPHCLPSSYSSAHVSFMANLSTLQEPSTYLQAVKDEKWVEAMGQELVALDANDTWDLVPLPSEKKSIGCRWVYKLKMNPDGTVQWYKARLVAKGYNQVEGIDFFKSFSPIAKTVTVRVFLTIAVAKGWLCYRWT</sequence>
<organism evidence="5">
    <name type="scientific">Sesamum radiatum</name>
    <name type="common">Black benniseed</name>
    <dbReference type="NCBI Taxonomy" id="300843"/>
    <lineage>
        <taxon>Eukaryota</taxon>
        <taxon>Viridiplantae</taxon>
        <taxon>Streptophyta</taxon>
        <taxon>Embryophyta</taxon>
        <taxon>Tracheophyta</taxon>
        <taxon>Spermatophyta</taxon>
        <taxon>Magnoliopsida</taxon>
        <taxon>eudicotyledons</taxon>
        <taxon>Gunneridae</taxon>
        <taxon>Pentapetalae</taxon>
        <taxon>asterids</taxon>
        <taxon>lamiids</taxon>
        <taxon>Lamiales</taxon>
        <taxon>Pedaliaceae</taxon>
        <taxon>Sesamum</taxon>
    </lineage>
</organism>
<evidence type="ECO:0000259" key="3">
    <source>
        <dbReference type="Pfam" id="PF07727"/>
    </source>
</evidence>
<feature type="domain" description="Retroviral polymerase SH3-like" evidence="4">
    <location>
        <begin position="40"/>
        <end position="100"/>
    </location>
</feature>
<dbReference type="InterPro" id="IPR013103">
    <property type="entry name" value="RVT_2"/>
</dbReference>
<evidence type="ECO:0000256" key="2">
    <source>
        <dbReference type="ARBA" id="ARBA00022801"/>
    </source>
</evidence>
<accession>A0AAW2TXH8</accession>
<name>A0AAW2TXH8_SESRA</name>
<evidence type="ECO:0000256" key="1">
    <source>
        <dbReference type="ARBA" id="ARBA00022723"/>
    </source>
</evidence>
<keyword evidence="2" id="KW-0378">Hydrolase</keyword>
<dbReference type="Pfam" id="PF25597">
    <property type="entry name" value="SH3_retrovirus"/>
    <property type="match status" value="1"/>
</dbReference>
<dbReference type="InterPro" id="IPR057670">
    <property type="entry name" value="SH3_retrovirus"/>
</dbReference>
<reference evidence="5" key="2">
    <citation type="journal article" date="2024" name="Plant">
        <title>Genomic evolution and insights into agronomic trait innovations of Sesamum species.</title>
        <authorList>
            <person name="Miao H."/>
            <person name="Wang L."/>
            <person name="Qu L."/>
            <person name="Liu H."/>
            <person name="Sun Y."/>
            <person name="Le M."/>
            <person name="Wang Q."/>
            <person name="Wei S."/>
            <person name="Zheng Y."/>
            <person name="Lin W."/>
            <person name="Duan Y."/>
            <person name="Cao H."/>
            <person name="Xiong S."/>
            <person name="Wang X."/>
            <person name="Wei L."/>
            <person name="Li C."/>
            <person name="Ma Q."/>
            <person name="Ju M."/>
            <person name="Zhao R."/>
            <person name="Li G."/>
            <person name="Mu C."/>
            <person name="Tian Q."/>
            <person name="Mei H."/>
            <person name="Zhang T."/>
            <person name="Gao T."/>
            <person name="Zhang H."/>
        </authorList>
    </citation>
    <scope>NUCLEOTIDE SEQUENCE</scope>
    <source>
        <strain evidence="5">G02</strain>
    </source>
</reference>
<dbReference type="Pfam" id="PF07727">
    <property type="entry name" value="RVT_2"/>
    <property type="match status" value="1"/>
</dbReference>
<proteinExistence type="predicted"/>
<dbReference type="EMBL" id="JACGWJ010000007">
    <property type="protein sequence ID" value="KAL0409332.1"/>
    <property type="molecule type" value="Genomic_DNA"/>
</dbReference>
<dbReference type="AlphaFoldDB" id="A0AAW2TXH8"/>
<evidence type="ECO:0000259" key="4">
    <source>
        <dbReference type="Pfam" id="PF25597"/>
    </source>
</evidence>
<comment type="caution">
    <text evidence="5">The sequence shown here is derived from an EMBL/GenBank/DDBJ whole genome shotgun (WGS) entry which is preliminary data.</text>
</comment>
<evidence type="ECO:0000313" key="5">
    <source>
        <dbReference type="EMBL" id="KAL0409332.1"/>
    </source>
</evidence>
<dbReference type="PANTHER" id="PTHR42648:SF31">
    <property type="entry name" value="RNA-DIRECTED DNA POLYMERASE"/>
    <property type="match status" value="1"/>
</dbReference>
<protein>
    <submittedName>
        <fullName evidence="5">Retrovirus-related Pol polyprotein from transposon RE2</fullName>
    </submittedName>
</protein>
<dbReference type="GO" id="GO:0046872">
    <property type="term" value="F:metal ion binding"/>
    <property type="evidence" value="ECO:0007669"/>
    <property type="project" value="UniProtKB-KW"/>
</dbReference>
<dbReference type="GO" id="GO:0016787">
    <property type="term" value="F:hydrolase activity"/>
    <property type="evidence" value="ECO:0007669"/>
    <property type="project" value="UniProtKB-KW"/>
</dbReference>
<keyword evidence="1" id="KW-0479">Metal-binding</keyword>
<dbReference type="InterPro" id="IPR039537">
    <property type="entry name" value="Retrotran_Ty1/copia-like"/>
</dbReference>
<reference evidence="5" key="1">
    <citation type="submission" date="2020-06" db="EMBL/GenBank/DDBJ databases">
        <authorList>
            <person name="Li T."/>
            <person name="Hu X."/>
            <person name="Zhang T."/>
            <person name="Song X."/>
            <person name="Zhang H."/>
            <person name="Dai N."/>
            <person name="Sheng W."/>
            <person name="Hou X."/>
            <person name="Wei L."/>
        </authorList>
    </citation>
    <scope>NUCLEOTIDE SEQUENCE</scope>
    <source>
        <strain evidence="5">G02</strain>
        <tissue evidence="5">Leaf</tissue>
    </source>
</reference>
<feature type="domain" description="Reverse transcriptase Ty1/copia-type" evidence="3">
    <location>
        <begin position="227"/>
        <end position="305"/>
    </location>
</feature>
<dbReference type="PANTHER" id="PTHR42648">
    <property type="entry name" value="TRANSPOSASE, PUTATIVE-RELATED"/>
    <property type="match status" value="1"/>
</dbReference>
<gene>
    <name evidence="5" type="ORF">Sradi_1867600</name>
</gene>